<name>A0ABU9XQH6_9SPHN</name>
<dbReference type="RefSeq" id="WP_380808176.1">
    <property type="nucleotide sequence ID" value="NZ_JBHRXL010000003.1"/>
</dbReference>
<evidence type="ECO:0000313" key="1">
    <source>
        <dbReference type="EMBL" id="MEN2786080.1"/>
    </source>
</evidence>
<dbReference type="Proteomes" id="UP001404104">
    <property type="component" value="Unassembled WGS sequence"/>
</dbReference>
<reference evidence="1 2" key="1">
    <citation type="submission" date="2024-05" db="EMBL/GenBank/DDBJ databases">
        <authorList>
            <person name="Liu Q."/>
            <person name="Xin Y.-H."/>
        </authorList>
    </citation>
    <scope>NUCLEOTIDE SEQUENCE [LARGE SCALE GENOMIC DNA]</scope>
    <source>
        <strain evidence="1 2">CGMCC 1.15349</strain>
    </source>
</reference>
<sequence>MGPRDPAFAERMAENRAALAGALRSAYLKMFISEVRVSQDEIVIARPVSALENGVAVELPVKEGAVPIFDRKWCPEEASY</sequence>
<gene>
    <name evidence="1" type="ORF">ABC969_06540</name>
</gene>
<organism evidence="1 2">
    <name type="scientific">Sphingomonas qilianensis</name>
    <dbReference type="NCBI Taxonomy" id="1736690"/>
    <lineage>
        <taxon>Bacteria</taxon>
        <taxon>Pseudomonadati</taxon>
        <taxon>Pseudomonadota</taxon>
        <taxon>Alphaproteobacteria</taxon>
        <taxon>Sphingomonadales</taxon>
        <taxon>Sphingomonadaceae</taxon>
        <taxon>Sphingomonas</taxon>
    </lineage>
</organism>
<comment type="caution">
    <text evidence="1">The sequence shown here is derived from an EMBL/GenBank/DDBJ whole genome shotgun (WGS) entry which is preliminary data.</text>
</comment>
<proteinExistence type="predicted"/>
<protein>
    <submittedName>
        <fullName evidence="1">Uncharacterized protein</fullName>
    </submittedName>
</protein>
<evidence type="ECO:0000313" key="2">
    <source>
        <dbReference type="Proteomes" id="UP001404104"/>
    </source>
</evidence>
<dbReference type="EMBL" id="JBDIMF010000002">
    <property type="protein sequence ID" value="MEN2786080.1"/>
    <property type="molecule type" value="Genomic_DNA"/>
</dbReference>
<keyword evidence="2" id="KW-1185">Reference proteome</keyword>
<accession>A0ABU9XQH6</accession>